<evidence type="ECO:0000313" key="1">
    <source>
        <dbReference type="EMBL" id="TDL27766.1"/>
    </source>
</evidence>
<sequence>MTRPSLEIVKFSIYLFIPLGVMVHYAKPEWYMKNVLPVGHNFASKHWNYCQHYALYLRNAWGHGREEFKKKSGAHFFPVEIWKTIYTFACAADVPTGNSLRLSCRTLSEIVRPYQWQALVLKSSEEMLRFASSLKNPDNLCGHRRPIYHLYCSTISTCFIADGRTQQESFRTILEYAAPTLETLTCDERVALPFRDDSDFRISAKLFQVPLTKLTELSLHASGSFSRKGAGNDNGMCWPATAEDNKVTSIVQVENFSIDCYTTE</sequence>
<dbReference type="GO" id="GO:0005739">
    <property type="term" value="C:mitochondrion"/>
    <property type="evidence" value="ECO:0007669"/>
    <property type="project" value="InterPro"/>
</dbReference>
<dbReference type="EMBL" id="ML170158">
    <property type="protein sequence ID" value="TDL27766.1"/>
    <property type="molecule type" value="Genomic_DNA"/>
</dbReference>
<name>A0A4Y7QK79_9AGAM</name>
<reference evidence="1 2" key="1">
    <citation type="submission" date="2018-06" db="EMBL/GenBank/DDBJ databases">
        <title>A transcriptomic atlas of mushroom development highlights an independent origin of complex multicellularity.</title>
        <authorList>
            <consortium name="DOE Joint Genome Institute"/>
            <person name="Krizsan K."/>
            <person name="Almasi E."/>
            <person name="Merenyi Z."/>
            <person name="Sahu N."/>
            <person name="Viragh M."/>
            <person name="Koszo T."/>
            <person name="Mondo S."/>
            <person name="Kiss B."/>
            <person name="Balint B."/>
            <person name="Kues U."/>
            <person name="Barry K."/>
            <person name="Hegedus J.C."/>
            <person name="Henrissat B."/>
            <person name="Johnson J."/>
            <person name="Lipzen A."/>
            <person name="Ohm R."/>
            <person name="Nagy I."/>
            <person name="Pangilinan J."/>
            <person name="Yan J."/>
            <person name="Xiong Y."/>
            <person name="Grigoriev I.V."/>
            <person name="Hibbett D.S."/>
            <person name="Nagy L.G."/>
        </authorList>
    </citation>
    <scope>NUCLEOTIDE SEQUENCE [LARGE SCALE GENOMIC DNA]</scope>
    <source>
        <strain evidence="1 2">SZMC22713</strain>
    </source>
</reference>
<dbReference type="AlphaFoldDB" id="A0A4Y7QK79"/>
<dbReference type="VEuPathDB" id="FungiDB:BD410DRAFT_329050"/>
<evidence type="ECO:0000313" key="2">
    <source>
        <dbReference type="Proteomes" id="UP000294933"/>
    </source>
</evidence>
<keyword evidence="2" id="KW-1185">Reference proteome</keyword>
<dbReference type="InterPro" id="IPR018625">
    <property type="entry name" value="Pet100"/>
</dbReference>
<gene>
    <name evidence="1" type="ORF">BD410DRAFT_329050</name>
</gene>
<dbReference type="OrthoDB" id="18175at2759"/>
<accession>A0A4Y7QK79</accession>
<proteinExistence type="predicted"/>
<dbReference type="GO" id="GO:0033617">
    <property type="term" value="P:mitochondrial respiratory chain complex IV assembly"/>
    <property type="evidence" value="ECO:0007669"/>
    <property type="project" value="InterPro"/>
</dbReference>
<dbReference type="Pfam" id="PF09803">
    <property type="entry name" value="Pet100"/>
    <property type="match status" value="1"/>
</dbReference>
<organism evidence="1 2">
    <name type="scientific">Rickenella mellea</name>
    <dbReference type="NCBI Taxonomy" id="50990"/>
    <lineage>
        <taxon>Eukaryota</taxon>
        <taxon>Fungi</taxon>
        <taxon>Dikarya</taxon>
        <taxon>Basidiomycota</taxon>
        <taxon>Agaricomycotina</taxon>
        <taxon>Agaricomycetes</taxon>
        <taxon>Hymenochaetales</taxon>
        <taxon>Rickenellaceae</taxon>
        <taxon>Rickenella</taxon>
    </lineage>
</organism>
<protein>
    <submittedName>
        <fullName evidence="1">Uncharacterized protein</fullName>
    </submittedName>
</protein>
<dbReference type="Proteomes" id="UP000294933">
    <property type="component" value="Unassembled WGS sequence"/>
</dbReference>